<sequence length="325" mass="37636">MEEDVTHIHKKELECNGERDKTGYVPLSKFTNLTLLSDYRFLEDVSRAIDNCKRNPMKKCTRFKRPLPPHLWRLRTSALKRKTTVHFLPQHFTRHKENTTHLNFKSGVIYWKLELIFPQGDNVKINLEKCCEEDRLSSVLSQLLDYEKCPDLYKNHLKFYHACGMSGIEVLLKAENVKCTGSFFLLDLSLTLKENFEKMVLVEHPILYVILRDHKDEYTILDPDLDIHWNSNMNGFDAKNFAPFHYFDAISYTNDKMSKSDQAAQSISSSVAELKKYFAAGDSDESDNEGNECENGDVSSQGQGSTRGQIHIPHYEDLIKKVENM</sequence>
<dbReference type="AlphaFoldDB" id="A0AAW2HYM3"/>
<protein>
    <recommendedName>
        <fullName evidence="3">BCD1 alpha/beta domain-containing protein</fullName>
    </recommendedName>
</protein>
<dbReference type="InterPro" id="IPR051639">
    <property type="entry name" value="BCD1"/>
</dbReference>
<proteinExistence type="predicted"/>
<dbReference type="InterPro" id="IPR057721">
    <property type="entry name" value="BCD1_alpha/beta"/>
</dbReference>
<feature type="region of interest" description="Disordered" evidence="2">
    <location>
        <begin position="281"/>
        <end position="311"/>
    </location>
</feature>
<evidence type="ECO:0000313" key="4">
    <source>
        <dbReference type="EMBL" id="KAL0274999.1"/>
    </source>
</evidence>
<evidence type="ECO:0000256" key="2">
    <source>
        <dbReference type="SAM" id="MobiDB-lite"/>
    </source>
</evidence>
<dbReference type="PANTHER" id="PTHR13483:SF3">
    <property type="entry name" value="BOX C_D SNORNA PROTEIN 1"/>
    <property type="match status" value="1"/>
</dbReference>
<evidence type="ECO:0000256" key="1">
    <source>
        <dbReference type="ARBA" id="ARBA00022553"/>
    </source>
</evidence>
<dbReference type="GO" id="GO:0048254">
    <property type="term" value="P:snoRNA localization"/>
    <property type="evidence" value="ECO:0007669"/>
    <property type="project" value="TreeGrafter"/>
</dbReference>
<gene>
    <name evidence="4" type="ORF">PYX00_002993</name>
</gene>
<dbReference type="GO" id="GO:0005634">
    <property type="term" value="C:nucleus"/>
    <property type="evidence" value="ECO:0007669"/>
    <property type="project" value="TreeGrafter"/>
</dbReference>
<organism evidence="4">
    <name type="scientific">Menopon gallinae</name>
    <name type="common">poultry shaft louse</name>
    <dbReference type="NCBI Taxonomy" id="328185"/>
    <lineage>
        <taxon>Eukaryota</taxon>
        <taxon>Metazoa</taxon>
        <taxon>Ecdysozoa</taxon>
        <taxon>Arthropoda</taxon>
        <taxon>Hexapoda</taxon>
        <taxon>Insecta</taxon>
        <taxon>Pterygota</taxon>
        <taxon>Neoptera</taxon>
        <taxon>Paraneoptera</taxon>
        <taxon>Psocodea</taxon>
        <taxon>Troctomorpha</taxon>
        <taxon>Phthiraptera</taxon>
        <taxon>Amblycera</taxon>
        <taxon>Menoponidae</taxon>
        <taxon>Menopon</taxon>
    </lineage>
</organism>
<feature type="compositionally biased region" description="Acidic residues" evidence="2">
    <location>
        <begin position="282"/>
        <end position="295"/>
    </location>
</feature>
<dbReference type="PANTHER" id="PTHR13483">
    <property type="entry name" value="BOX C_D SNORNA PROTEIN 1-RELATED"/>
    <property type="match status" value="1"/>
</dbReference>
<evidence type="ECO:0000259" key="3">
    <source>
        <dbReference type="Pfam" id="PF25790"/>
    </source>
</evidence>
<dbReference type="GO" id="GO:0000492">
    <property type="term" value="P:box C/D snoRNP assembly"/>
    <property type="evidence" value="ECO:0007669"/>
    <property type="project" value="TreeGrafter"/>
</dbReference>
<dbReference type="EMBL" id="JARGDH010000002">
    <property type="protein sequence ID" value="KAL0274999.1"/>
    <property type="molecule type" value="Genomic_DNA"/>
</dbReference>
<accession>A0AAW2HYM3</accession>
<reference evidence="4" key="1">
    <citation type="journal article" date="2024" name="Gigascience">
        <title>Chromosome-level genome of the poultry shaft louse Menopon gallinae provides insight into the host-switching and adaptive evolution of parasitic lice.</title>
        <authorList>
            <person name="Xu Y."/>
            <person name="Ma L."/>
            <person name="Liu S."/>
            <person name="Liang Y."/>
            <person name="Liu Q."/>
            <person name="He Z."/>
            <person name="Tian L."/>
            <person name="Duan Y."/>
            <person name="Cai W."/>
            <person name="Li H."/>
            <person name="Song F."/>
        </authorList>
    </citation>
    <scope>NUCLEOTIDE SEQUENCE</scope>
    <source>
        <strain evidence="4">Cailab_2023a</strain>
    </source>
</reference>
<dbReference type="GO" id="GO:0070761">
    <property type="term" value="C:pre-snoRNP complex"/>
    <property type="evidence" value="ECO:0007669"/>
    <property type="project" value="TreeGrafter"/>
</dbReference>
<keyword evidence="1" id="KW-0597">Phosphoprotein</keyword>
<feature type="compositionally biased region" description="Polar residues" evidence="2">
    <location>
        <begin position="297"/>
        <end position="308"/>
    </location>
</feature>
<dbReference type="GO" id="GO:0000463">
    <property type="term" value="P:maturation of LSU-rRNA from tricistronic rRNA transcript (SSU-rRNA, 5.8S rRNA, LSU-rRNA)"/>
    <property type="evidence" value="ECO:0007669"/>
    <property type="project" value="TreeGrafter"/>
</dbReference>
<feature type="domain" description="BCD1 alpha/beta" evidence="3">
    <location>
        <begin position="73"/>
        <end position="219"/>
    </location>
</feature>
<name>A0AAW2HYM3_9NEOP</name>
<comment type="caution">
    <text evidence="4">The sequence shown here is derived from an EMBL/GenBank/DDBJ whole genome shotgun (WGS) entry which is preliminary data.</text>
</comment>
<dbReference type="Pfam" id="PF25790">
    <property type="entry name" value="BCD1"/>
    <property type="match status" value="1"/>
</dbReference>